<evidence type="ECO:0000313" key="9">
    <source>
        <dbReference type="Proteomes" id="UP000177943"/>
    </source>
</evidence>
<keyword evidence="2" id="KW-1277">Toxin-antitoxin system</keyword>
<dbReference type="GO" id="GO:0004519">
    <property type="term" value="F:endonuclease activity"/>
    <property type="evidence" value="ECO:0007669"/>
    <property type="project" value="UniProtKB-KW"/>
</dbReference>
<dbReference type="GO" id="GO:0003729">
    <property type="term" value="F:mRNA binding"/>
    <property type="evidence" value="ECO:0007669"/>
    <property type="project" value="InterPro"/>
</dbReference>
<keyword evidence="3" id="KW-0540">Nuclease</keyword>
<name>A0A1G2MPV0_9BACT</name>
<keyword evidence="7" id="KW-0346">Stress response</keyword>
<dbReference type="GO" id="GO:0016787">
    <property type="term" value="F:hydrolase activity"/>
    <property type="evidence" value="ECO:0007669"/>
    <property type="project" value="UniProtKB-KW"/>
</dbReference>
<dbReference type="AlphaFoldDB" id="A0A1G2MPV0"/>
<evidence type="ECO:0000256" key="2">
    <source>
        <dbReference type="ARBA" id="ARBA00022649"/>
    </source>
</evidence>
<evidence type="ECO:0000256" key="5">
    <source>
        <dbReference type="ARBA" id="ARBA00022801"/>
    </source>
</evidence>
<evidence type="ECO:0008006" key="10">
    <source>
        <dbReference type="Google" id="ProtNLM"/>
    </source>
</evidence>
<gene>
    <name evidence="8" type="ORF">A3D56_01820</name>
</gene>
<dbReference type="Proteomes" id="UP000177943">
    <property type="component" value="Unassembled WGS sequence"/>
</dbReference>
<evidence type="ECO:0000256" key="7">
    <source>
        <dbReference type="ARBA" id="ARBA00023016"/>
    </source>
</evidence>
<keyword evidence="5" id="KW-0378">Hydrolase</keyword>
<evidence type="ECO:0000256" key="6">
    <source>
        <dbReference type="ARBA" id="ARBA00022884"/>
    </source>
</evidence>
<evidence type="ECO:0000256" key="3">
    <source>
        <dbReference type="ARBA" id="ARBA00022722"/>
    </source>
</evidence>
<comment type="caution">
    <text evidence="8">The sequence shown here is derived from an EMBL/GenBank/DDBJ whole genome shotgun (WGS) entry which is preliminary data.</text>
</comment>
<keyword evidence="6" id="KW-0694">RNA-binding</keyword>
<sequence>MPKLPVLTPRKLLKIFIKTGFYIHHQSGSHANLRHVSKRHLHVVIPIHSRDLAPKTLKSILVQAEISAQELKDIL</sequence>
<accession>A0A1G2MPV0</accession>
<comment type="similarity">
    <text evidence="1">Belongs to the HicA mRNA interferase family.</text>
</comment>
<evidence type="ECO:0000313" key="8">
    <source>
        <dbReference type="EMBL" id="OHA25883.1"/>
    </source>
</evidence>
<evidence type="ECO:0000256" key="4">
    <source>
        <dbReference type="ARBA" id="ARBA00022759"/>
    </source>
</evidence>
<keyword evidence="4" id="KW-0255">Endonuclease</keyword>
<proteinExistence type="inferred from homology"/>
<dbReference type="EMBL" id="MHRP01000042">
    <property type="protein sequence ID" value="OHA25883.1"/>
    <property type="molecule type" value="Genomic_DNA"/>
</dbReference>
<dbReference type="SUPFAM" id="SSF54786">
    <property type="entry name" value="YcfA/nrd intein domain"/>
    <property type="match status" value="1"/>
</dbReference>
<dbReference type="InterPro" id="IPR012933">
    <property type="entry name" value="HicA_mRNA_interferase"/>
</dbReference>
<dbReference type="Gene3D" id="3.30.920.30">
    <property type="entry name" value="Hypothetical protein"/>
    <property type="match status" value="1"/>
</dbReference>
<dbReference type="Pfam" id="PF07927">
    <property type="entry name" value="HicA_toxin"/>
    <property type="match status" value="1"/>
</dbReference>
<evidence type="ECO:0000256" key="1">
    <source>
        <dbReference type="ARBA" id="ARBA00006620"/>
    </source>
</evidence>
<organism evidence="8 9">
    <name type="scientific">Candidatus Taylorbacteria bacterium RIFCSPHIGHO2_02_FULL_45_35</name>
    <dbReference type="NCBI Taxonomy" id="1802311"/>
    <lineage>
        <taxon>Bacteria</taxon>
        <taxon>Candidatus Tayloriibacteriota</taxon>
    </lineage>
</organism>
<dbReference type="InterPro" id="IPR038570">
    <property type="entry name" value="HicA_sf"/>
</dbReference>
<protein>
    <recommendedName>
        <fullName evidence="10">Addiction module toxin, HicA family</fullName>
    </recommendedName>
</protein>
<reference evidence="8 9" key="1">
    <citation type="journal article" date="2016" name="Nat. Commun.">
        <title>Thousands of microbial genomes shed light on interconnected biogeochemical processes in an aquifer system.</title>
        <authorList>
            <person name="Anantharaman K."/>
            <person name="Brown C.T."/>
            <person name="Hug L.A."/>
            <person name="Sharon I."/>
            <person name="Castelle C.J."/>
            <person name="Probst A.J."/>
            <person name="Thomas B.C."/>
            <person name="Singh A."/>
            <person name="Wilkins M.J."/>
            <person name="Karaoz U."/>
            <person name="Brodie E.L."/>
            <person name="Williams K.H."/>
            <person name="Hubbard S.S."/>
            <person name="Banfield J.F."/>
        </authorList>
    </citation>
    <scope>NUCLEOTIDE SEQUENCE [LARGE SCALE GENOMIC DNA]</scope>
</reference>